<sequence length="247" mass="28938">MKGKNFYCLMQSIPMNQYCNSKIFPSFDPIDSTPIVDENEPYHLKLCFCPLCQKGISVLLKERSRNVISWQYICRVIFYCLSVIHKKNGYFSLKYDVHWFIVDHWYLFSQLGQFRTNPNKWKKAILDAMIHCNLFESGKSTVNKTGVWKLHKYEAPWECTDSNCFEISSTQNETPFSCEYSQDNITIKSKDEKKFALPSLSSSYKYCMNDIESSFTLLPNLSEGLIENIKLENTDSFIQTNMQKIFN</sequence>
<proteinExistence type="predicted"/>
<evidence type="ECO:0000313" key="2">
    <source>
        <dbReference type="Proteomes" id="UP000078387"/>
    </source>
</evidence>
<dbReference type="AlphaFoldDB" id="A0A5K1VH64"/>
<dbReference type="EMBL" id="BDEQ01000001">
    <property type="protein sequence ID" value="GAT92267.1"/>
    <property type="molecule type" value="Genomic_DNA"/>
</dbReference>
<accession>A0A5K1VH64</accession>
<organism evidence="1 2">
    <name type="scientific">Entamoeba histolytica</name>
    <dbReference type="NCBI Taxonomy" id="5759"/>
    <lineage>
        <taxon>Eukaryota</taxon>
        <taxon>Amoebozoa</taxon>
        <taxon>Evosea</taxon>
        <taxon>Archamoebae</taxon>
        <taxon>Mastigamoebida</taxon>
        <taxon>Entamoebidae</taxon>
        <taxon>Entamoeba</taxon>
    </lineage>
</organism>
<protein>
    <submittedName>
        <fullName evidence="1">Uncharacterized protein</fullName>
    </submittedName>
</protein>
<dbReference type="VEuPathDB" id="AmoebaDB:EHI8A_046540"/>
<dbReference type="Gene3D" id="3.90.980.20">
    <property type="match status" value="1"/>
</dbReference>
<dbReference type="Proteomes" id="UP000078387">
    <property type="component" value="Unassembled WGS sequence"/>
</dbReference>
<comment type="caution">
    <text evidence="1">The sequence shown here is derived from an EMBL/GenBank/DDBJ whole genome shotgun (WGS) entry which is preliminary data.</text>
</comment>
<evidence type="ECO:0000313" key="1">
    <source>
        <dbReference type="EMBL" id="GAT92267.1"/>
    </source>
</evidence>
<dbReference type="VEuPathDB" id="AmoebaDB:EHI5A_078270"/>
<dbReference type="OMA" id="DAPWENK"/>
<name>A0A5K1VH64_ENTHI</name>
<dbReference type="VEuPathDB" id="AmoebaDB:EHI_049800"/>
<gene>
    <name evidence="1" type="ORF">CL6EHI_049800</name>
</gene>
<dbReference type="FunFam" id="3.90.980.20:FF:000008">
    <property type="entry name" value="Uncharacterized protein"/>
    <property type="match status" value="1"/>
</dbReference>
<dbReference type="VEuPathDB" id="AmoebaDB:EHI7A_046310"/>
<reference evidence="1 2" key="1">
    <citation type="submission" date="2016-05" db="EMBL/GenBank/DDBJ databases">
        <title>First whole genome sequencing of Entamoeba histolytica HM1:IMSS-clone-6.</title>
        <authorList>
            <person name="Mukherjee Avik.K."/>
            <person name="Izumyama S."/>
            <person name="Nakada-Tsukui K."/>
            <person name="Nozaki T."/>
        </authorList>
    </citation>
    <scope>NUCLEOTIDE SEQUENCE [LARGE SCALE GENOMIC DNA]</scope>
    <source>
        <strain evidence="1 2">HM1:IMSS clone 6</strain>
    </source>
</reference>
<dbReference type="VEuPathDB" id="AmoebaDB:KM1_091980"/>